<feature type="coiled-coil region" evidence="1">
    <location>
        <begin position="57"/>
        <end position="102"/>
    </location>
</feature>
<dbReference type="AlphaFoldDB" id="A0A8J9S2K7"/>
<name>A0A8J9S2K7_PHATR</name>
<reference evidence="3" key="1">
    <citation type="submission" date="2022-02" db="EMBL/GenBank/DDBJ databases">
        <authorList>
            <person name="Giguere J D."/>
        </authorList>
    </citation>
    <scope>NUCLEOTIDE SEQUENCE</scope>
    <source>
        <strain evidence="3">CCAP 1055/1</strain>
    </source>
</reference>
<feature type="compositionally biased region" description="Acidic residues" evidence="2">
    <location>
        <begin position="1"/>
        <end position="12"/>
    </location>
</feature>
<dbReference type="EMBL" id="OU594953">
    <property type="protein sequence ID" value="CAG9279945.1"/>
    <property type="molecule type" value="Genomic_DNA"/>
</dbReference>
<organism evidence="3">
    <name type="scientific">Phaeodactylum tricornutum</name>
    <name type="common">Diatom</name>
    <dbReference type="NCBI Taxonomy" id="2850"/>
    <lineage>
        <taxon>Eukaryota</taxon>
        <taxon>Sar</taxon>
        <taxon>Stramenopiles</taxon>
        <taxon>Ochrophyta</taxon>
        <taxon>Bacillariophyta</taxon>
        <taxon>Bacillariophyceae</taxon>
        <taxon>Bacillariophycidae</taxon>
        <taxon>Naviculales</taxon>
        <taxon>Phaeodactylaceae</taxon>
        <taxon>Phaeodactylum</taxon>
    </lineage>
</organism>
<evidence type="ECO:0000256" key="1">
    <source>
        <dbReference type="SAM" id="Coils"/>
    </source>
</evidence>
<keyword evidence="1" id="KW-0175">Coiled coil</keyword>
<protein>
    <submittedName>
        <fullName evidence="3">Uncharacterized protein</fullName>
    </submittedName>
</protein>
<accession>A0A8J9S2K7</accession>
<evidence type="ECO:0000313" key="3">
    <source>
        <dbReference type="EMBL" id="CAG9279945.1"/>
    </source>
</evidence>
<evidence type="ECO:0000256" key="2">
    <source>
        <dbReference type="SAM" id="MobiDB-lite"/>
    </source>
</evidence>
<dbReference type="Proteomes" id="UP000836788">
    <property type="component" value="Chromosome 12"/>
</dbReference>
<feature type="region of interest" description="Disordered" evidence="2">
    <location>
        <begin position="1"/>
        <end position="51"/>
    </location>
</feature>
<gene>
    <name evidence="3" type="ORF">PTTT1_LOCUS11703</name>
</gene>
<feature type="compositionally biased region" description="Polar residues" evidence="2">
    <location>
        <begin position="18"/>
        <end position="29"/>
    </location>
</feature>
<sequence>MSEDDGLYDDLEVDPRHSTSSKLLPQSFASPKKQRSTGTPAAAEVVPERPRSLAEEVSYLQEKVNLLETENENLQRNMGTLYRTAVAELARKDAEITRLQQEIADRS</sequence>
<proteinExistence type="predicted"/>